<dbReference type="EMBL" id="OX459946">
    <property type="protein sequence ID" value="CAI9152985.1"/>
    <property type="molecule type" value="Genomic_DNA"/>
</dbReference>
<accession>A0ABN8XUI0</accession>
<protein>
    <submittedName>
        <fullName evidence="1">Uncharacterized protein</fullName>
    </submittedName>
</protein>
<sequence length="207" mass="21982">MWMHTHPTTLHFMTKLRHHKYPAGSGAWPVNNLIYTAGQEVVPHAAVQTEHVVRPNKGPCVCENHPLSRERGLRQERARPARALSFFTAVETPRKLSGSSGGGGSGREQGLVSLALSITALEIAAIVHGPTAASPKLLRFHFTSSRLLGDSLGKDHSPGMLSGGGGPGLYTAVKTSQTGGSGTSARACLRLWGTRGAPQTYLCTGER</sequence>
<reference evidence="1" key="1">
    <citation type="submission" date="2023-04" db="EMBL/GenBank/DDBJ databases">
        <authorList>
            <consortium name="ELIXIR-Norway"/>
        </authorList>
    </citation>
    <scope>NUCLEOTIDE SEQUENCE [LARGE SCALE GENOMIC DNA]</scope>
</reference>
<evidence type="ECO:0000313" key="1">
    <source>
        <dbReference type="EMBL" id="CAI9152985.1"/>
    </source>
</evidence>
<keyword evidence="2" id="KW-1185">Reference proteome</keyword>
<evidence type="ECO:0000313" key="2">
    <source>
        <dbReference type="Proteomes" id="UP001176941"/>
    </source>
</evidence>
<gene>
    <name evidence="1" type="ORF">MRATA1EN1_LOCUS1947</name>
</gene>
<organism evidence="1 2">
    <name type="scientific">Rangifer tarandus platyrhynchus</name>
    <name type="common">Svalbard reindeer</name>
    <dbReference type="NCBI Taxonomy" id="3082113"/>
    <lineage>
        <taxon>Eukaryota</taxon>
        <taxon>Metazoa</taxon>
        <taxon>Chordata</taxon>
        <taxon>Craniata</taxon>
        <taxon>Vertebrata</taxon>
        <taxon>Euteleostomi</taxon>
        <taxon>Mammalia</taxon>
        <taxon>Eutheria</taxon>
        <taxon>Laurasiatheria</taxon>
        <taxon>Artiodactyla</taxon>
        <taxon>Ruminantia</taxon>
        <taxon>Pecora</taxon>
        <taxon>Cervidae</taxon>
        <taxon>Odocoileinae</taxon>
        <taxon>Rangifer</taxon>
    </lineage>
</organism>
<name>A0ABN8XUI0_RANTA</name>
<dbReference type="Proteomes" id="UP001176941">
    <property type="component" value="Chromosome 10"/>
</dbReference>
<proteinExistence type="predicted"/>